<dbReference type="SUPFAM" id="SSF52980">
    <property type="entry name" value="Restriction endonuclease-like"/>
    <property type="match status" value="1"/>
</dbReference>
<keyword evidence="7" id="KW-0234">DNA repair</keyword>
<keyword evidence="5" id="KW-0067">ATP-binding</keyword>
<evidence type="ECO:0000256" key="5">
    <source>
        <dbReference type="ARBA" id="ARBA00022840"/>
    </source>
</evidence>
<evidence type="ECO:0000259" key="8">
    <source>
        <dbReference type="Pfam" id="PF12705"/>
    </source>
</evidence>
<reference evidence="10" key="1">
    <citation type="journal article" date="2019" name="Int. J. Syst. Evol. Microbiol.">
        <title>The Global Catalogue of Microorganisms (GCM) 10K type strain sequencing project: providing services to taxonomists for standard genome sequencing and annotation.</title>
        <authorList>
            <consortium name="The Broad Institute Genomics Platform"/>
            <consortium name="The Broad Institute Genome Sequencing Center for Infectious Disease"/>
            <person name="Wu L."/>
            <person name="Ma J."/>
        </authorList>
    </citation>
    <scope>NUCLEOTIDE SEQUENCE [LARGE SCALE GENOMIC DNA]</scope>
    <source>
        <strain evidence="10">CGMCC 1.13574</strain>
    </source>
</reference>
<keyword evidence="10" id="KW-1185">Reference proteome</keyword>
<dbReference type="Pfam" id="PF12705">
    <property type="entry name" value="PDDEXK_1"/>
    <property type="match status" value="1"/>
</dbReference>
<dbReference type="RefSeq" id="WP_386049529.1">
    <property type="nucleotide sequence ID" value="NZ_JBHUIO010000012.1"/>
</dbReference>
<keyword evidence="2" id="KW-0227">DNA damage</keyword>
<keyword evidence="1" id="KW-0547">Nucleotide-binding</keyword>
<gene>
    <name evidence="9" type="ORF">ACFSOY_19435</name>
</gene>
<accession>A0ABW5A2S9</accession>
<keyword evidence="3" id="KW-0378">Hydrolase</keyword>
<evidence type="ECO:0000256" key="1">
    <source>
        <dbReference type="ARBA" id="ARBA00022741"/>
    </source>
</evidence>
<organism evidence="9 10">
    <name type="scientific">Tumebacillus lipolyticus</name>
    <dbReference type="NCBI Taxonomy" id="1280370"/>
    <lineage>
        <taxon>Bacteria</taxon>
        <taxon>Bacillati</taxon>
        <taxon>Bacillota</taxon>
        <taxon>Bacilli</taxon>
        <taxon>Bacillales</taxon>
        <taxon>Alicyclobacillaceae</taxon>
        <taxon>Tumebacillus</taxon>
    </lineage>
</organism>
<evidence type="ECO:0000256" key="4">
    <source>
        <dbReference type="ARBA" id="ARBA00022806"/>
    </source>
</evidence>
<keyword evidence="6" id="KW-0238">DNA-binding</keyword>
<feature type="domain" description="PD-(D/E)XK endonuclease-like" evidence="8">
    <location>
        <begin position="10"/>
        <end position="305"/>
    </location>
</feature>
<evidence type="ECO:0000313" key="9">
    <source>
        <dbReference type="EMBL" id="MFD2172140.1"/>
    </source>
</evidence>
<dbReference type="Gene3D" id="3.90.320.10">
    <property type="match status" value="1"/>
</dbReference>
<dbReference type="InterPro" id="IPR011335">
    <property type="entry name" value="Restrct_endonuc-II-like"/>
</dbReference>
<evidence type="ECO:0000256" key="6">
    <source>
        <dbReference type="ARBA" id="ARBA00023125"/>
    </source>
</evidence>
<evidence type="ECO:0000256" key="3">
    <source>
        <dbReference type="ARBA" id="ARBA00022801"/>
    </source>
</evidence>
<proteinExistence type="predicted"/>
<dbReference type="EMBL" id="JBHUIO010000012">
    <property type="protein sequence ID" value="MFD2172140.1"/>
    <property type="molecule type" value="Genomic_DNA"/>
</dbReference>
<sequence>MSFHPHPEKSWSHSRDQFFQECPRKYYYQYYGSHNGWRADAPERAQALYRLKQLLNLYLYLGETLHDAAEMYINRWEQKGVGFLRDELFQRVRNLLNQAYRESLDADAWWQAPKRRKMLAELYYSQEKRLADRAVAEIKSRMGACVDHLIQSESLHEVIRNPEYRLVEVEKLNSFYLQGIKVYVKLDALYRHEAGKYVIIDWKSGLEDDRNEEQMQLYAYYLHNALGAPLEKIEIRTEYLLKGSCHKEEISFQGLEAIEQKILDSAAEMDLMLLDPEANRPRPEEEFRPALDARSCRFCNFRAICTVQHR</sequence>
<comment type="caution">
    <text evidence="9">The sequence shown here is derived from an EMBL/GenBank/DDBJ whole genome shotgun (WGS) entry which is preliminary data.</text>
</comment>
<keyword evidence="4" id="KW-0347">Helicase</keyword>
<evidence type="ECO:0000256" key="7">
    <source>
        <dbReference type="ARBA" id="ARBA00023204"/>
    </source>
</evidence>
<dbReference type="InterPro" id="IPR038726">
    <property type="entry name" value="PDDEXK_AddAB-type"/>
</dbReference>
<dbReference type="InterPro" id="IPR011604">
    <property type="entry name" value="PDDEXK-like_dom_sf"/>
</dbReference>
<evidence type="ECO:0000256" key="2">
    <source>
        <dbReference type="ARBA" id="ARBA00022763"/>
    </source>
</evidence>
<name>A0ABW5A2S9_9BACL</name>
<dbReference type="Proteomes" id="UP001597343">
    <property type="component" value="Unassembled WGS sequence"/>
</dbReference>
<evidence type="ECO:0000313" key="10">
    <source>
        <dbReference type="Proteomes" id="UP001597343"/>
    </source>
</evidence>
<protein>
    <submittedName>
        <fullName evidence="9">PD-(D/E)XK nuclease family protein</fullName>
    </submittedName>
</protein>